<protein>
    <submittedName>
        <fullName evidence="2">GNAT family N-acetyltransferase</fullName>
    </submittedName>
</protein>
<accession>A0A4R0HZI3</accession>
<keyword evidence="3" id="KW-1185">Reference proteome</keyword>
<dbReference type="Proteomes" id="UP000292695">
    <property type="component" value="Unassembled WGS sequence"/>
</dbReference>
<reference evidence="2 3" key="1">
    <citation type="submission" date="2019-02" db="EMBL/GenBank/DDBJ databases">
        <title>Kribbella capetownensis sp. nov. and Kribbella speibonae sp. nov., isolated from soil.</title>
        <authorList>
            <person name="Curtis S.M."/>
            <person name="Norton I."/>
            <person name="Everest G.J."/>
            <person name="Meyers P.R."/>
        </authorList>
    </citation>
    <scope>NUCLEOTIDE SEQUENCE [LARGE SCALE GENOMIC DNA]</scope>
    <source>
        <strain evidence="2 3">DSM 27082</strain>
    </source>
</reference>
<sequence length="247" mass="26780">MGPGRGRGRDPDLRARHRVTGYFQLASYTGVMMRRWLEGWRLCRGLAPVIEYDDAYAAVLRLPGRDRELFTRTDDPTTLDRLARNLPADTWLTVTTQHGAEIARRLAAAGTQPFEEQKTLMSIDLLAHPRATAEASTDGPLEYVKVLVDGTVAAHGMVAIVGDDAVMHDIQTVPAYRRRGLGSVVMGALAGRALERGARTGLLMATTDGFHLYRKLGWSREATMVTASGGAGPRPVSGDLGAVLTRG</sequence>
<dbReference type="Gene3D" id="3.40.630.30">
    <property type="match status" value="1"/>
</dbReference>
<dbReference type="EMBL" id="SJKA01000032">
    <property type="protein sequence ID" value="TCC15656.1"/>
    <property type="molecule type" value="Genomic_DNA"/>
</dbReference>
<dbReference type="GO" id="GO:0016747">
    <property type="term" value="F:acyltransferase activity, transferring groups other than amino-acyl groups"/>
    <property type="evidence" value="ECO:0007669"/>
    <property type="project" value="InterPro"/>
</dbReference>
<evidence type="ECO:0000313" key="2">
    <source>
        <dbReference type="EMBL" id="TCC15656.1"/>
    </source>
</evidence>
<feature type="domain" description="N-acetyltransferase" evidence="1">
    <location>
        <begin position="89"/>
        <end position="247"/>
    </location>
</feature>
<name>A0A4R0HZI3_9ACTN</name>
<evidence type="ECO:0000313" key="3">
    <source>
        <dbReference type="Proteomes" id="UP000292695"/>
    </source>
</evidence>
<proteinExistence type="predicted"/>
<keyword evidence="2" id="KW-0808">Transferase</keyword>
<comment type="caution">
    <text evidence="2">The sequence shown here is derived from an EMBL/GenBank/DDBJ whole genome shotgun (WGS) entry which is preliminary data.</text>
</comment>
<evidence type="ECO:0000259" key="1">
    <source>
        <dbReference type="PROSITE" id="PS51186"/>
    </source>
</evidence>
<dbReference type="Pfam" id="PF00583">
    <property type="entry name" value="Acetyltransf_1"/>
    <property type="match status" value="1"/>
</dbReference>
<dbReference type="AlphaFoldDB" id="A0A4R0HZI3"/>
<dbReference type="InterPro" id="IPR016181">
    <property type="entry name" value="Acyl_CoA_acyltransferase"/>
</dbReference>
<dbReference type="PROSITE" id="PS51186">
    <property type="entry name" value="GNAT"/>
    <property type="match status" value="1"/>
</dbReference>
<dbReference type="OrthoDB" id="4966223at2"/>
<dbReference type="CDD" id="cd04301">
    <property type="entry name" value="NAT_SF"/>
    <property type="match status" value="1"/>
</dbReference>
<dbReference type="InterPro" id="IPR000182">
    <property type="entry name" value="GNAT_dom"/>
</dbReference>
<organism evidence="2 3">
    <name type="scientific">Kribbella sindirgiensis</name>
    <dbReference type="NCBI Taxonomy" id="1124744"/>
    <lineage>
        <taxon>Bacteria</taxon>
        <taxon>Bacillati</taxon>
        <taxon>Actinomycetota</taxon>
        <taxon>Actinomycetes</taxon>
        <taxon>Propionibacteriales</taxon>
        <taxon>Kribbellaceae</taxon>
        <taxon>Kribbella</taxon>
    </lineage>
</organism>
<gene>
    <name evidence="2" type="ORF">E0H50_41590</name>
</gene>
<dbReference type="SUPFAM" id="SSF55729">
    <property type="entry name" value="Acyl-CoA N-acyltransferases (Nat)"/>
    <property type="match status" value="1"/>
</dbReference>